<evidence type="ECO:0008006" key="12">
    <source>
        <dbReference type="Google" id="ProtNLM"/>
    </source>
</evidence>
<dbReference type="SMART" id="SM01110">
    <property type="entry name" value="Cutinase"/>
    <property type="match status" value="1"/>
</dbReference>
<dbReference type="Pfam" id="PF01083">
    <property type="entry name" value="Cutinase"/>
    <property type="match status" value="1"/>
</dbReference>
<dbReference type="InterPro" id="IPR022409">
    <property type="entry name" value="PKD/Chitinase_dom"/>
</dbReference>
<accession>A0ABP4M569</accession>
<dbReference type="InterPro" id="IPR002035">
    <property type="entry name" value="VWF_A"/>
</dbReference>
<dbReference type="SUPFAM" id="SSF49299">
    <property type="entry name" value="PKD domain"/>
    <property type="match status" value="1"/>
</dbReference>
<dbReference type="InterPro" id="IPR013783">
    <property type="entry name" value="Ig-like_fold"/>
</dbReference>
<dbReference type="CDD" id="cd00146">
    <property type="entry name" value="PKD"/>
    <property type="match status" value="1"/>
</dbReference>
<keyword evidence="6" id="KW-0812">Transmembrane</keyword>
<dbReference type="Pfam" id="PF25106">
    <property type="entry name" value="VWA_4"/>
    <property type="match status" value="1"/>
</dbReference>
<evidence type="ECO:0000256" key="6">
    <source>
        <dbReference type="SAM" id="Phobius"/>
    </source>
</evidence>
<reference evidence="11" key="1">
    <citation type="journal article" date="2019" name="Int. J. Syst. Evol. Microbiol.">
        <title>The Global Catalogue of Microorganisms (GCM) 10K type strain sequencing project: providing services to taxonomists for standard genome sequencing and annotation.</title>
        <authorList>
            <consortium name="The Broad Institute Genomics Platform"/>
            <consortium name="The Broad Institute Genome Sequencing Center for Infectious Disease"/>
            <person name="Wu L."/>
            <person name="Ma J."/>
        </authorList>
    </citation>
    <scope>NUCLEOTIDE SEQUENCE [LARGE SCALE GENOMIC DNA]</scope>
    <source>
        <strain evidence="11">JCM 15933</strain>
    </source>
</reference>
<dbReference type="SMART" id="SM00327">
    <property type="entry name" value="VWA"/>
    <property type="match status" value="1"/>
</dbReference>
<keyword evidence="2" id="KW-0964">Secreted</keyword>
<proteinExistence type="predicted"/>
<dbReference type="InterPro" id="IPR052969">
    <property type="entry name" value="Thr-specific_kinase-like"/>
</dbReference>
<dbReference type="Proteomes" id="UP001501470">
    <property type="component" value="Unassembled WGS sequence"/>
</dbReference>
<feature type="domain" description="PKD" evidence="8">
    <location>
        <begin position="516"/>
        <end position="591"/>
    </location>
</feature>
<evidence type="ECO:0000313" key="10">
    <source>
        <dbReference type="EMBL" id="GAA1537527.1"/>
    </source>
</evidence>
<feature type="compositionally biased region" description="Low complexity" evidence="5">
    <location>
        <begin position="618"/>
        <end position="631"/>
    </location>
</feature>
<name>A0ABP4M569_9ACTN</name>
<dbReference type="InterPro" id="IPR000601">
    <property type="entry name" value="PKD_dom"/>
</dbReference>
<dbReference type="SUPFAM" id="SSF53474">
    <property type="entry name" value="alpha/beta-Hydrolases"/>
    <property type="match status" value="1"/>
</dbReference>
<feature type="signal peptide" evidence="7">
    <location>
        <begin position="1"/>
        <end position="42"/>
    </location>
</feature>
<keyword evidence="3 7" id="KW-0732">Signal</keyword>
<feature type="chain" id="PRO_5047439579" description="PKD domain-containing protein" evidence="7">
    <location>
        <begin position="43"/>
        <end position="671"/>
    </location>
</feature>
<dbReference type="PROSITE" id="PS50093">
    <property type="entry name" value="PKD"/>
    <property type="match status" value="1"/>
</dbReference>
<feature type="compositionally biased region" description="Low complexity" evidence="5">
    <location>
        <begin position="592"/>
        <end position="611"/>
    </location>
</feature>
<evidence type="ECO:0000256" key="5">
    <source>
        <dbReference type="SAM" id="MobiDB-lite"/>
    </source>
</evidence>
<keyword evidence="6" id="KW-0472">Membrane</keyword>
<dbReference type="Pfam" id="PF18911">
    <property type="entry name" value="PKD_4"/>
    <property type="match status" value="1"/>
</dbReference>
<dbReference type="InterPro" id="IPR036465">
    <property type="entry name" value="vWFA_dom_sf"/>
</dbReference>
<evidence type="ECO:0000256" key="7">
    <source>
        <dbReference type="SAM" id="SignalP"/>
    </source>
</evidence>
<dbReference type="PROSITE" id="PS50234">
    <property type="entry name" value="VWFA"/>
    <property type="match status" value="1"/>
</dbReference>
<dbReference type="InterPro" id="IPR029058">
    <property type="entry name" value="AB_hydrolase_fold"/>
</dbReference>
<dbReference type="Gene3D" id="3.40.50.1820">
    <property type="entry name" value="alpha/beta hydrolase"/>
    <property type="match status" value="1"/>
</dbReference>
<feature type="transmembrane region" description="Helical" evidence="6">
    <location>
        <begin position="647"/>
        <end position="665"/>
    </location>
</feature>
<evidence type="ECO:0000259" key="8">
    <source>
        <dbReference type="PROSITE" id="PS50093"/>
    </source>
</evidence>
<sequence>MSRAPGLDPSEECPQMHLPLKPAVLLCAALAAVLPAVAPVGAAPAAAHAPVCDDLVEVIAFRGSGEDQNTKDGEAHEWMGPRLKGIVDEARTMTTSDGVNLNHAPVWGVPLADYPAIPLEDYLNLSPLSFKAEPAKMLESAGKGGTAAWKHMVESRRACPGRRFVLLGYSQGATAARIALKYTPDSWIAGTFLIGDPELHPGAGYAKGTGATGGGGSLLAAYRTMGGDVDALLPDQLAGRKFATYSFCHVHDPVCDARLLWNSDEHTNYGVAAAERRTLATVIVDMYRTARNNPPPATEKVALDVVFAIDTTGSMTPYITNARSSAASIADKLRTSSSSFQVGLAEYRDHGDEFVARVVTPLTGDATAFRSGLDKLIAAGGGDTPEAVYSGMITAAGVAWRPTARRVVIVIGDAPAHDPEAVTGYTKDDVVKAFNAAGSFASAKLAPSSTGPIRLYGLAADTTLQAQLSAIATETGGEVAPIGDPADVAAKILESLADATSAPVVTLGVPAAFAGVPTTMTATDANAAAGLTYEWDVDGDGTADETTTTGQLTHTYAKAGSYKVTVRVKDGEGHETVATATQTVTAAPGVVTVPLGGPSEPPGSATPTAPATTPPATPSGTPASPVPATTPKAEDQLGRTGSNLMPLLYTGFGLIVAGAALLVTIRRRRLR</sequence>
<evidence type="ECO:0000256" key="2">
    <source>
        <dbReference type="ARBA" id="ARBA00022525"/>
    </source>
</evidence>
<dbReference type="InterPro" id="IPR056861">
    <property type="entry name" value="HMCN1-like_VWA"/>
</dbReference>
<dbReference type="SMART" id="SM00089">
    <property type="entry name" value="PKD"/>
    <property type="match status" value="1"/>
</dbReference>
<gene>
    <name evidence="10" type="ORF">GCM10009827_065450</name>
</gene>
<keyword evidence="11" id="KW-1185">Reference proteome</keyword>
<evidence type="ECO:0000256" key="4">
    <source>
        <dbReference type="ARBA" id="ARBA00022801"/>
    </source>
</evidence>
<feature type="region of interest" description="Disordered" evidence="5">
    <location>
        <begin position="592"/>
        <end position="638"/>
    </location>
</feature>
<dbReference type="CDD" id="cd00198">
    <property type="entry name" value="vWFA"/>
    <property type="match status" value="1"/>
</dbReference>
<evidence type="ECO:0000256" key="1">
    <source>
        <dbReference type="ARBA" id="ARBA00004613"/>
    </source>
</evidence>
<dbReference type="SUPFAM" id="SSF53300">
    <property type="entry name" value="vWA-like"/>
    <property type="match status" value="1"/>
</dbReference>
<dbReference type="PANTHER" id="PTHR47763">
    <property type="entry name" value="ALPHA-PROTEIN KINASE VWKA"/>
    <property type="match status" value="1"/>
</dbReference>
<dbReference type="InterPro" id="IPR035986">
    <property type="entry name" value="PKD_dom_sf"/>
</dbReference>
<keyword evidence="6" id="KW-1133">Transmembrane helix</keyword>
<dbReference type="Gene3D" id="2.60.40.10">
    <property type="entry name" value="Immunoglobulins"/>
    <property type="match status" value="1"/>
</dbReference>
<evidence type="ECO:0000259" key="9">
    <source>
        <dbReference type="PROSITE" id="PS50234"/>
    </source>
</evidence>
<comment type="subcellular location">
    <subcellularLocation>
        <location evidence="1">Secreted</location>
    </subcellularLocation>
</comment>
<keyword evidence="4" id="KW-0378">Hydrolase</keyword>
<comment type="caution">
    <text evidence="10">The sequence shown here is derived from an EMBL/GenBank/DDBJ whole genome shotgun (WGS) entry which is preliminary data.</text>
</comment>
<dbReference type="EMBL" id="BAAAQD010000014">
    <property type="protein sequence ID" value="GAA1537527.1"/>
    <property type="molecule type" value="Genomic_DNA"/>
</dbReference>
<organism evidence="10 11">
    <name type="scientific">Dactylosporangium maewongense</name>
    <dbReference type="NCBI Taxonomy" id="634393"/>
    <lineage>
        <taxon>Bacteria</taxon>
        <taxon>Bacillati</taxon>
        <taxon>Actinomycetota</taxon>
        <taxon>Actinomycetes</taxon>
        <taxon>Micromonosporales</taxon>
        <taxon>Micromonosporaceae</taxon>
        <taxon>Dactylosporangium</taxon>
    </lineage>
</organism>
<dbReference type="Gene3D" id="3.40.50.410">
    <property type="entry name" value="von Willebrand factor, type A domain"/>
    <property type="match status" value="1"/>
</dbReference>
<protein>
    <recommendedName>
        <fullName evidence="12">PKD domain-containing protein</fullName>
    </recommendedName>
</protein>
<feature type="domain" description="VWFA" evidence="9">
    <location>
        <begin position="304"/>
        <end position="500"/>
    </location>
</feature>
<evidence type="ECO:0000256" key="3">
    <source>
        <dbReference type="ARBA" id="ARBA00022729"/>
    </source>
</evidence>
<evidence type="ECO:0000313" key="11">
    <source>
        <dbReference type="Proteomes" id="UP001501470"/>
    </source>
</evidence>
<dbReference type="InterPro" id="IPR000675">
    <property type="entry name" value="Cutinase/axe"/>
</dbReference>